<sequence>MQATTSGPHVSVSPNPEWPNSSPESIRSVDLRGLFVPASGKATWTDLLDENCPRETRHLKLEVIQWESTKPESEEVSSTVRALTKILSTLCTSNEDRIKLENVRDVTRMFFSVRKPGIPLNTYVKRLVKHSRCSRSVFIVALIYLQRLEAAWPTLGATELNIHRLLTTCIMIAAKFVEDVHLNNLHFARAGGVSNVVEMNRLEATALALLKFQTFVSSEEYERYEKLLIRAGLAI</sequence>
<organism evidence="2">
    <name type="scientific">Compsopogon caeruleus</name>
    <dbReference type="NCBI Taxonomy" id="31354"/>
    <lineage>
        <taxon>Eukaryota</taxon>
        <taxon>Rhodophyta</taxon>
        <taxon>Compsopogonophyceae</taxon>
        <taxon>Compsopogonales</taxon>
        <taxon>Compsopogonaceae</taxon>
        <taxon>Compsopogon</taxon>
    </lineage>
</organism>
<dbReference type="SUPFAM" id="SSF47954">
    <property type="entry name" value="Cyclin-like"/>
    <property type="match status" value="1"/>
</dbReference>
<dbReference type="InterPro" id="IPR036915">
    <property type="entry name" value="Cyclin-like_sf"/>
</dbReference>
<evidence type="ECO:0008006" key="3">
    <source>
        <dbReference type="Google" id="ProtNLM"/>
    </source>
</evidence>
<dbReference type="Gene3D" id="1.10.472.10">
    <property type="entry name" value="Cyclin-like"/>
    <property type="match status" value="1"/>
</dbReference>
<dbReference type="GO" id="GO:0019901">
    <property type="term" value="F:protein kinase binding"/>
    <property type="evidence" value="ECO:0007669"/>
    <property type="project" value="InterPro"/>
</dbReference>
<dbReference type="AlphaFoldDB" id="A0A7S1T5I1"/>
<feature type="region of interest" description="Disordered" evidence="1">
    <location>
        <begin position="1"/>
        <end position="25"/>
    </location>
</feature>
<name>A0A7S1T5I1_9RHOD</name>
<evidence type="ECO:0000256" key="1">
    <source>
        <dbReference type="SAM" id="MobiDB-lite"/>
    </source>
</evidence>
<dbReference type="PANTHER" id="PTHR15615:SF108">
    <property type="entry name" value="PROTEIN CNPPD1"/>
    <property type="match status" value="1"/>
</dbReference>
<accession>A0A7S1T5I1</accession>
<feature type="compositionally biased region" description="Low complexity" evidence="1">
    <location>
        <begin position="10"/>
        <end position="25"/>
    </location>
</feature>
<protein>
    <recommendedName>
        <fullName evidence="3">Cyclin</fullName>
    </recommendedName>
</protein>
<dbReference type="CDD" id="cd20558">
    <property type="entry name" value="CYCLIN_ScPCL7-like"/>
    <property type="match status" value="1"/>
</dbReference>
<dbReference type="InterPro" id="IPR013922">
    <property type="entry name" value="Cyclin_PHO80-like"/>
</dbReference>
<reference evidence="2" key="1">
    <citation type="submission" date="2021-01" db="EMBL/GenBank/DDBJ databases">
        <authorList>
            <person name="Corre E."/>
            <person name="Pelletier E."/>
            <person name="Niang G."/>
            <person name="Scheremetjew M."/>
            <person name="Finn R."/>
            <person name="Kale V."/>
            <person name="Holt S."/>
            <person name="Cochrane G."/>
            <person name="Meng A."/>
            <person name="Brown T."/>
            <person name="Cohen L."/>
        </authorList>
    </citation>
    <scope>NUCLEOTIDE SEQUENCE</scope>
    <source>
        <strain evidence="2">SAG 36.94</strain>
    </source>
</reference>
<dbReference type="PANTHER" id="PTHR15615">
    <property type="match status" value="1"/>
</dbReference>
<dbReference type="Pfam" id="PF08613">
    <property type="entry name" value="Cyclin"/>
    <property type="match status" value="1"/>
</dbReference>
<proteinExistence type="predicted"/>
<evidence type="ECO:0000313" key="2">
    <source>
        <dbReference type="EMBL" id="CAD9222588.1"/>
    </source>
</evidence>
<gene>
    <name evidence="2" type="ORF">CCAE0312_LOCUS565</name>
</gene>
<dbReference type="EMBL" id="HBGH01001176">
    <property type="protein sequence ID" value="CAD9222588.1"/>
    <property type="molecule type" value="Transcribed_RNA"/>
</dbReference>